<evidence type="ECO:0000313" key="2">
    <source>
        <dbReference type="EMBL" id="ORY47094.1"/>
    </source>
</evidence>
<name>A0A1Y2CJR8_9BASI</name>
<protein>
    <submittedName>
        <fullName evidence="2">Ubiquinol-cytochrome-c reductase complex subunit-domain-containing protein</fullName>
    </submittedName>
</protein>
<dbReference type="Pfam" id="PF09796">
    <property type="entry name" value="QCR10"/>
    <property type="match status" value="1"/>
</dbReference>
<evidence type="ECO:0000313" key="3">
    <source>
        <dbReference type="Proteomes" id="UP000193467"/>
    </source>
</evidence>
<dbReference type="InParanoid" id="A0A1Y2CJR8"/>
<keyword evidence="1" id="KW-0812">Transmembrane</keyword>
<dbReference type="OrthoDB" id="2391627at2759"/>
<keyword evidence="3" id="KW-1185">Reference proteome</keyword>
<organism evidence="2 3">
    <name type="scientific">Leucosporidium creatinivorum</name>
    <dbReference type="NCBI Taxonomy" id="106004"/>
    <lineage>
        <taxon>Eukaryota</taxon>
        <taxon>Fungi</taxon>
        <taxon>Dikarya</taxon>
        <taxon>Basidiomycota</taxon>
        <taxon>Pucciniomycotina</taxon>
        <taxon>Microbotryomycetes</taxon>
        <taxon>Leucosporidiales</taxon>
        <taxon>Leucosporidium</taxon>
    </lineage>
</organism>
<dbReference type="GO" id="GO:0006122">
    <property type="term" value="P:mitochondrial electron transport, ubiquinol to cytochrome c"/>
    <property type="evidence" value="ECO:0007669"/>
    <property type="project" value="InterPro"/>
</dbReference>
<reference evidence="2 3" key="1">
    <citation type="submission" date="2016-07" db="EMBL/GenBank/DDBJ databases">
        <title>Pervasive Adenine N6-methylation of Active Genes in Fungi.</title>
        <authorList>
            <consortium name="DOE Joint Genome Institute"/>
            <person name="Mondo S.J."/>
            <person name="Dannebaum R.O."/>
            <person name="Kuo R.C."/>
            <person name="Labutti K."/>
            <person name="Haridas S."/>
            <person name="Kuo A."/>
            <person name="Salamov A."/>
            <person name="Ahrendt S.R."/>
            <person name="Lipzen A."/>
            <person name="Sullivan W."/>
            <person name="Andreopoulos W.B."/>
            <person name="Clum A."/>
            <person name="Lindquist E."/>
            <person name="Daum C."/>
            <person name="Ramamoorthy G.K."/>
            <person name="Gryganskyi A."/>
            <person name="Culley D."/>
            <person name="Magnuson J.K."/>
            <person name="James T.Y."/>
            <person name="O'Malley M.A."/>
            <person name="Stajich J.E."/>
            <person name="Spatafora J.W."/>
            <person name="Visel A."/>
            <person name="Grigoriev I.V."/>
        </authorList>
    </citation>
    <scope>NUCLEOTIDE SEQUENCE [LARGE SCALE GENOMIC DNA]</scope>
    <source>
        <strain evidence="2 3">62-1032</strain>
    </source>
</reference>
<dbReference type="InterPro" id="IPR019182">
    <property type="entry name" value="Cytochrome_b-c1_su10_fun"/>
</dbReference>
<dbReference type="PANTHER" id="PTHR28254">
    <property type="entry name" value="CYTOCHROME B-C1 COMPLEX SUBUNIT 10"/>
    <property type="match status" value="1"/>
</dbReference>
<dbReference type="AlphaFoldDB" id="A0A1Y2CJR8"/>
<dbReference type="STRING" id="106004.A0A1Y2CJR8"/>
<keyword evidence="1" id="KW-0472">Membrane</keyword>
<dbReference type="PANTHER" id="PTHR28254:SF1">
    <property type="entry name" value="CYTOCHROME B-C1 COMPLEX SUBUNIT 10, MITOCHONDRIAL"/>
    <property type="match status" value="1"/>
</dbReference>
<feature type="transmembrane region" description="Helical" evidence="1">
    <location>
        <begin position="32"/>
        <end position="53"/>
    </location>
</feature>
<accession>A0A1Y2CJR8</accession>
<dbReference type="FunCoup" id="A0A1Y2CJR8">
    <property type="interactions" value="45"/>
</dbReference>
<dbReference type="Proteomes" id="UP000193467">
    <property type="component" value="Unassembled WGS sequence"/>
</dbReference>
<dbReference type="GO" id="GO:0005739">
    <property type="term" value="C:mitochondrion"/>
    <property type="evidence" value="ECO:0007669"/>
    <property type="project" value="GOC"/>
</dbReference>
<evidence type="ECO:0000256" key="1">
    <source>
        <dbReference type="SAM" id="Phobius"/>
    </source>
</evidence>
<comment type="caution">
    <text evidence="2">The sequence shown here is derived from an EMBL/GenBank/DDBJ whole genome shotgun (WGS) entry which is preliminary data.</text>
</comment>
<gene>
    <name evidence="2" type="ORF">BCR35DRAFT_336195</name>
</gene>
<dbReference type="EMBL" id="MCGR01000118">
    <property type="protein sequence ID" value="ORY47094.1"/>
    <property type="molecule type" value="Genomic_DNA"/>
</dbReference>
<proteinExistence type="predicted"/>
<keyword evidence="1" id="KW-1133">Transmembrane helix</keyword>
<sequence length="79" mass="8552">MSSAPRFAPQIKANPSLAGFTVPRAARWVPTLALWGVAGVGALTLFASPIPLFQKDVLHLIPGVREYYTDNTPDSDKPF</sequence>